<comment type="caution">
    <text evidence="2">The sequence shown here is derived from an EMBL/GenBank/DDBJ whole genome shotgun (WGS) entry which is preliminary data.</text>
</comment>
<dbReference type="EMBL" id="NRDI02000004">
    <property type="protein sequence ID" value="KAI1516773.1"/>
    <property type="molecule type" value="Genomic_DNA"/>
</dbReference>
<feature type="region of interest" description="Disordered" evidence="1">
    <location>
        <begin position="1"/>
        <end position="28"/>
    </location>
</feature>
<evidence type="ECO:0000313" key="2">
    <source>
        <dbReference type="EMBL" id="KAI1516773.1"/>
    </source>
</evidence>
<evidence type="ECO:0000313" key="3">
    <source>
        <dbReference type="Proteomes" id="UP000249757"/>
    </source>
</evidence>
<organism evidence="2 3">
    <name type="scientific">Pyrenophora tritici-repentis</name>
    <dbReference type="NCBI Taxonomy" id="45151"/>
    <lineage>
        <taxon>Eukaryota</taxon>
        <taxon>Fungi</taxon>
        <taxon>Dikarya</taxon>
        <taxon>Ascomycota</taxon>
        <taxon>Pezizomycotina</taxon>
        <taxon>Dothideomycetes</taxon>
        <taxon>Pleosporomycetidae</taxon>
        <taxon>Pleosporales</taxon>
        <taxon>Pleosporineae</taxon>
        <taxon>Pleosporaceae</taxon>
        <taxon>Pyrenophora</taxon>
    </lineage>
</organism>
<dbReference type="OrthoDB" id="3882258at2759"/>
<proteinExistence type="predicted"/>
<reference evidence="3" key="1">
    <citation type="journal article" date="2022" name="Microb. Genom.">
        <title>A global pangenome for the wheat fungal pathogen Pyrenophora tritici-repentis and prediction of effector protein structural homology.</title>
        <authorList>
            <person name="Moolhuijzen P.M."/>
            <person name="See P.T."/>
            <person name="Shi G."/>
            <person name="Powell H.R."/>
            <person name="Cockram J."/>
            <person name="Jorgensen L.N."/>
            <person name="Benslimane H."/>
            <person name="Strelkov S.E."/>
            <person name="Turner J."/>
            <person name="Liu Z."/>
            <person name="Moffat C.S."/>
        </authorList>
    </citation>
    <scope>NUCLEOTIDE SEQUENCE [LARGE SCALE GENOMIC DNA]</scope>
</reference>
<gene>
    <name evidence="2" type="ORF">Ptr86124_003710</name>
</gene>
<sequence>MSAAAGAPPPPPPPPPPGPPDPPNDSNPFEKLPAELLLMIYEYAGSRCLPNLALAIYPTLQRHNIAPVLTIDTLIRIIRNPNSTFSPATNSALSVIPTELWLQVAHYLEPADRLSMIFAPFGPWFRVPVTRETQHRLTIWSRRYRKKG</sequence>
<evidence type="ECO:0000256" key="1">
    <source>
        <dbReference type="SAM" id="MobiDB-lite"/>
    </source>
</evidence>
<dbReference type="Proteomes" id="UP000249757">
    <property type="component" value="Unassembled WGS sequence"/>
</dbReference>
<dbReference type="AlphaFoldDB" id="A0A922NJ26"/>
<protein>
    <submittedName>
        <fullName evidence="2">Uncharacterized protein</fullName>
    </submittedName>
</protein>
<keyword evidence="3" id="KW-1185">Reference proteome</keyword>
<dbReference type="OMA" id="TFQRHNL"/>
<accession>A0A922NJ26</accession>
<name>A0A922NJ26_9PLEO</name>
<feature type="compositionally biased region" description="Pro residues" evidence="1">
    <location>
        <begin position="7"/>
        <end position="25"/>
    </location>
</feature>